<dbReference type="Pfam" id="PF14559">
    <property type="entry name" value="TPR_19"/>
    <property type="match status" value="1"/>
</dbReference>
<dbReference type="EMBL" id="QZCG01000001">
    <property type="protein sequence ID" value="RJE89492.1"/>
    <property type="molecule type" value="Genomic_DNA"/>
</dbReference>
<feature type="repeat" description="TPR" evidence="1">
    <location>
        <begin position="19"/>
        <end position="52"/>
    </location>
</feature>
<organism evidence="2 3">
    <name type="scientific">Paracoccus onubensis</name>
    <dbReference type="NCBI Taxonomy" id="1675788"/>
    <lineage>
        <taxon>Bacteria</taxon>
        <taxon>Pseudomonadati</taxon>
        <taxon>Pseudomonadota</taxon>
        <taxon>Alphaproteobacteria</taxon>
        <taxon>Rhodobacterales</taxon>
        <taxon>Paracoccaceae</taxon>
        <taxon>Paracoccus</taxon>
    </lineage>
</organism>
<proteinExistence type="predicted"/>
<comment type="caution">
    <text evidence="2">The sequence shown here is derived from an EMBL/GenBank/DDBJ whole genome shotgun (WGS) entry which is preliminary data.</text>
</comment>
<dbReference type="Proteomes" id="UP000284202">
    <property type="component" value="Unassembled WGS sequence"/>
</dbReference>
<name>A0A418T8H1_9RHOB</name>
<dbReference type="InterPro" id="IPR011990">
    <property type="entry name" value="TPR-like_helical_dom_sf"/>
</dbReference>
<sequence>MNDGKDAGRGTAKDREDSADLLHSLGYLYLKGGRVRRALVLLLLAHQIEPDSPGILRTLTAALIENGSSQRALAALDRLATLEPEGNQAATLLRARALWTMGDEERARQCFELYVAQRNAA</sequence>
<dbReference type="SUPFAM" id="SSF48452">
    <property type="entry name" value="TPR-like"/>
    <property type="match status" value="1"/>
</dbReference>
<dbReference type="AlphaFoldDB" id="A0A418T8H1"/>
<dbReference type="InterPro" id="IPR019734">
    <property type="entry name" value="TPR_rpt"/>
</dbReference>
<dbReference type="OrthoDB" id="8114896at2"/>
<protein>
    <submittedName>
        <fullName evidence="2">Type III secretion protein</fullName>
    </submittedName>
</protein>
<evidence type="ECO:0000256" key="1">
    <source>
        <dbReference type="PROSITE-ProRule" id="PRU00339"/>
    </source>
</evidence>
<gene>
    <name evidence="2" type="ORF">D3P04_02375</name>
</gene>
<accession>A0A418T8H1</accession>
<keyword evidence="1" id="KW-0802">TPR repeat</keyword>
<evidence type="ECO:0000313" key="3">
    <source>
        <dbReference type="Proteomes" id="UP000284202"/>
    </source>
</evidence>
<dbReference type="RefSeq" id="WP_119745485.1">
    <property type="nucleotide sequence ID" value="NZ_QZCG01000001.1"/>
</dbReference>
<dbReference type="PROSITE" id="PS50005">
    <property type="entry name" value="TPR"/>
    <property type="match status" value="1"/>
</dbReference>
<evidence type="ECO:0000313" key="2">
    <source>
        <dbReference type="EMBL" id="RJE89492.1"/>
    </source>
</evidence>
<keyword evidence="3" id="KW-1185">Reference proteome</keyword>
<reference evidence="3" key="1">
    <citation type="submission" date="2018-09" db="EMBL/GenBank/DDBJ databases">
        <title>Acidovorax cavernicola nov. sp. isolated from Gruta de las Maravillas (Aracena, Spain).</title>
        <authorList>
            <person name="Jurado V."/>
            <person name="Gutierrez-Patricio S."/>
            <person name="Gonzalez-Pimentel J.L."/>
            <person name="Miller A.Z."/>
            <person name="Laiz L."/>
            <person name="Saiz-Jimenez C."/>
        </authorList>
    </citation>
    <scope>NUCLEOTIDE SEQUENCE [LARGE SCALE GENOMIC DNA]</scope>
    <source>
        <strain evidence="3">1011MAR3C25</strain>
    </source>
</reference>
<dbReference type="Gene3D" id="1.25.40.10">
    <property type="entry name" value="Tetratricopeptide repeat domain"/>
    <property type="match status" value="1"/>
</dbReference>